<evidence type="ECO:0000313" key="2">
    <source>
        <dbReference type="Proteomes" id="UP000460221"/>
    </source>
</evidence>
<dbReference type="EMBL" id="WLYK01000006">
    <property type="protein sequence ID" value="MTD15439.1"/>
    <property type="molecule type" value="Genomic_DNA"/>
</dbReference>
<sequence length="417" mass="43640">MAAILGAGVALPAGATMGHDGGTRLSVRPAGGDDLTIIHNQEVLDPIADKIREYGVSSDPAFSDLLVDPLDTTITVFRQGDPMAGSDILGGYRAVAGQITISFQTAELTSREVSRLDATLIDVATTTNVFGSDVASWGTDLPGGTFTVWYAETSPESGINTALSADVKEDPDLANLFAKVRYSKMVGQLQPASRTADTSPYYGGSLISPSGCSTGFSVRSTQTSSYYQTTAWHCIPSNNHTVNTGAGAPLGTVSSEDGYTDSSYIKVRSGASSAPRIFDGAYPNGTQSKLVVGMSLPNAGDRLCLSGAKSYARCNGQLGTGRTWTLPKPTGETTTASGSLISSFDGTWLIARGDSGGPVFRNTNGNTQALAYGTISLVSAQSGYCPSWMSTGSQCGPWGYITLARDMASRHNVYFNW</sequence>
<reference evidence="1 2" key="1">
    <citation type="submission" date="2019-11" db="EMBL/GenBank/DDBJ databases">
        <authorList>
            <person name="Jiang L.-Q."/>
        </authorList>
    </citation>
    <scope>NUCLEOTIDE SEQUENCE [LARGE SCALE GENOMIC DNA]</scope>
    <source>
        <strain evidence="1 2">YIM 132087</strain>
    </source>
</reference>
<dbReference type="InterPro" id="IPR043504">
    <property type="entry name" value="Peptidase_S1_PA_chymotrypsin"/>
</dbReference>
<protein>
    <recommendedName>
        <fullName evidence="3">Trypsin-like serine protease</fullName>
    </recommendedName>
</protein>
<dbReference type="RefSeq" id="WP_154769447.1">
    <property type="nucleotide sequence ID" value="NZ_WLYK01000006.1"/>
</dbReference>
<evidence type="ECO:0008006" key="3">
    <source>
        <dbReference type="Google" id="ProtNLM"/>
    </source>
</evidence>
<gene>
    <name evidence="1" type="ORF">GIS00_15990</name>
</gene>
<organism evidence="1 2">
    <name type="scientific">Nakamurella alba</name>
    <dbReference type="NCBI Taxonomy" id="2665158"/>
    <lineage>
        <taxon>Bacteria</taxon>
        <taxon>Bacillati</taxon>
        <taxon>Actinomycetota</taxon>
        <taxon>Actinomycetes</taxon>
        <taxon>Nakamurellales</taxon>
        <taxon>Nakamurellaceae</taxon>
        <taxon>Nakamurella</taxon>
    </lineage>
</organism>
<evidence type="ECO:0000313" key="1">
    <source>
        <dbReference type="EMBL" id="MTD15439.1"/>
    </source>
</evidence>
<dbReference type="SUPFAM" id="SSF50494">
    <property type="entry name" value="Trypsin-like serine proteases"/>
    <property type="match status" value="1"/>
</dbReference>
<dbReference type="InterPro" id="IPR009003">
    <property type="entry name" value="Peptidase_S1_PA"/>
</dbReference>
<dbReference type="Proteomes" id="UP000460221">
    <property type="component" value="Unassembled WGS sequence"/>
</dbReference>
<accession>A0A7K1FQ06</accession>
<keyword evidence="2" id="KW-1185">Reference proteome</keyword>
<comment type="caution">
    <text evidence="1">The sequence shown here is derived from an EMBL/GenBank/DDBJ whole genome shotgun (WGS) entry which is preliminary data.</text>
</comment>
<proteinExistence type="predicted"/>
<dbReference type="Gene3D" id="2.40.10.10">
    <property type="entry name" value="Trypsin-like serine proteases"/>
    <property type="match status" value="2"/>
</dbReference>
<dbReference type="AlphaFoldDB" id="A0A7K1FQ06"/>
<name>A0A7K1FQ06_9ACTN</name>